<dbReference type="VEuPathDB" id="VectorBase:LOC119163633"/>
<dbReference type="Gene3D" id="1.10.10.60">
    <property type="entry name" value="Homeodomain-like"/>
    <property type="match status" value="2"/>
</dbReference>
<feature type="compositionally biased region" description="Basic and acidic residues" evidence="5">
    <location>
        <begin position="438"/>
        <end position="450"/>
    </location>
</feature>
<dbReference type="AlphaFoldDB" id="A0A9J6EMV7"/>
<comment type="caution">
    <text evidence="8">The sequence shown here is derived from an EMBL/GenBank/DDBJ whole genome shotgun (WGS) entry which is preliminary data.</text>
</comment>
<dbReference type="InterPro" id="IPR007889">
    <property type="entry name" value="HTH_Psq"/>
</dbReference>
<evidence type="ECO:0000259" key="7">
    <source>
        <dbReference type="PROSITE" id="PS51253"/>
    </source>
</evidence>
<accession>A0A9J6EMV7</accession>
<evidence type="ECO:0000313" key="9">
    <source>
        <dbReference type="Proteomes" id="UP000821866"/>
    </source>
</evidence>
<dbReference type="SUPFAM" id="SSF46689">
    <property type="entry name" value="Homeodomain-like"/>
    <property type="match status" value="2"/>
</dbReference>
<dbReference type="PROSITE" id="PS50960">
    <property type="entry name" value="HTH_PSQ"/>
    <property type="match status" value="1"/>
</dbReference>
<dbReference type="VEuPathDB" id="VectorBase:LOC119180657"/>
<keyword evidence="2 4" id="KW-0238">DNA-binding</keyword>
<dbReference type="Pfam" id="PF03221">
    <property type="entry name" value="HTH_Tnp_Tc5"/>
    <property type="match status" value="1"/>
</dbReference>
<dbReference type="GO" id="GO:0005634">
    <property type="term" value="C:nucleus"/>
    <property type="evidence" value="ECO:0007669"/>
    <property type="project" value="UniProtKB-SubCell"/>
</dbReference>
<gene>
    <name evidence="8" type="ORF">HPB51_007758</name>
</gene>
<evidence type="ECO:0000259" key="6">
    <source>
        <dbReference type="PROSITE" id="PS50960"/>
    </source>
</evidence>
<organism evidence="8 9">
    <name type="scientific">Rhipicephalus microplus</name>
    <name type="common">Cattle tick</name>
    <name type="synonym">Boophilus microplus</name>
    <dbReference type="NCBI Taxonomy" id="6941"/>
    <lineage>
        <taxon>Eukaryota</taxon>
        <taxon>Metazoa</taxon>
        <taxon>Ecdysozoa</taxon>
        <taxon>Arthropoda</taxon>
        <taxon>Chelicerata</taxon>
        <taxon>Arachnida</taxon>
        <taxon>Acari</taxon>
        <taxon>Parasitiformes</taxon>
        <taxon>Ixodida</taxon>
        <taxon>Ixodoidea</taxon>
        <taxon>Ixodidae</taxon>
        <taxon>Rhipicephalinae</taxon>
        <taxon>Rhipicephalus</taxon>
        <taxon>Boophilus</taxon>
    </lineage>
</organism>
<evidence type="ECO:0000256" key="3">
    <source>
        <dbReference type="ARBA" id="ARBA00023242"/>
    </source>
</evidence>
<evidence type="ECO:0000256" key="1">
    <source>
        <dbReference type="ARBA" id="ARBA00004123"/>
    </source>
</evidence>
<dbReference type="PROSITE" id="PS51253">
    <property type="entry name" value="HTH_CENPB"/>
    <property type="match status" value="1"/>
</dbReference>
<dbReference type="PANTHER" id="PTHR19303:SF52">
    <property type="entry name" value="TIGGER TRANSPOSABLE ELEMENT-DERIVED PROTEIN 6"/>
    <property type="match status" value="1"/>
</dbReference>
<feature type="DNA-binding region" description="H-T-H motif" evidence="4">
    <location>
        <begin position="182"/>
        <end position="202"/>
    </location>
</feature>
<evidence type="ECO:0000256" key="5">
    <source>
        <dbReference type="SAM" id="MobiDB-lite"/>
    </source>
</evidence>
<dbReference type="Pfam" id="PF04218">
    <property type="entry name" value="CENP-B_N"/>
    <property type="match status" value="1"/>
</dbReference>
<protein>
    <recommendedName>
        <fullName evidence="10">Tick transposon</fullName>
    </recommendedName>
</protein>
<dbReference type="GO" id="GO:0003677">
    <property type="term" value="F:DNA binding"/>
    <property type="evidence" value="ECO:0007669"/>
    <property type="project" value="UniProtKB-UniRule"/>
</dbReference>
<keyword evidence="3 4" id="KW-0539">Nucleus</keyword>
<keyword evidence="9" id="KW-1185">Reference proteome</keyword>
<feature type="region of interest" description="Disordered" evidence="5">
    <location>
        <begin position="428"/>
        <end position="457"/>
    </location>
</feature>
<evidence type="ECO:0008006" key="10">
    <source>
        <dbReference type="Google" id="ProtNLM"/>
    </source>
</evidence>
<feature type="domain" description="HTH psq-type" evidence="6">
    <location>
        <begin position="155"/>
        <end position="206"/>
    </location>
</feature>
<feature type="domain" description="HTH CENPB-type" evidence="7">
    <location>
        <begin position="216"/>
        <end position="287"/>
    </location>
</feature>
<dbReference type="InterPro" id="IPR009057">
    <property type="entry name" value="Homeodomain-like_sf"/>
</dbReference>
<dbReference type="Proteomes" id="UP000821866">
    <property type="component" value="Chromosome 11"/>
</dbReference>
<evidence type="ECO:0000256" key="2">
    <source>
        <dbReference type="ARBA" id="ARBA00023125"/>
    </source>
</evidence>
<evidence type="ECO:0000256" key="4">
    <source>
        <dbReference type="PROSITE-ProRule" id="PRU00320"/>
    </source>
</evidence>
<reference evidence="8" key="1">
    <citation type="journal article" date="2020" name="Cell">
        <title>Large-Scale Comparative Analyses of Tick Genomes Elucidate Their Genetic Diversity and Vector Capacities.</title>
        <authorList>
            <consortium name="Tick Genome and Microbiome Consortium (TIGMIC)"/>
            <person name="Jia N."/>
            <person name="Wang J."/>
            <person name="Shi W."/>
            <person name="Du L."/>
            <person name="Sun Y."/>
            <person name="Zhan W."/>
            <person name="Jiang J.F."/>
            <person name="Wang Q."/>
            <person name="Zhang B."/>
            <person name="Ji P."/>
            <person name="Bell-Sakyi L."/>
            <person name="Cui X.M."/>
            <person name="Yuan T.T."/>
            <person name="Jiang B.G."/>
            <person name="Yang W.F."/>
            <person name="Lam T.T."/>
            <person name="Chang Q.C."/>
            <person name="Ding S.J."/>
            <person name="Wang X.J."/>
            <person name="Zhu J.G."/>
            <person name="Ruan X.D."/>
            <person name="Zhao L."/>
            <person name="Wei J.T."/>
            <person name="Ye R.Z."/>
            <person name="Que T.C."/>
            <person name="Du C.H."/>
            <person name="Zhou Y.H."/>
            <person name="Cheng J.X."/>
            <person name="Dai P.F."/>
            <person name="Guo W.B."/>
            <person name="Han X.H."/>
            <person name="Huang E.J."/>
            <person name="Li L.F."/>
            <person name="Wei W."/>
            <person name="Gao Y.C."/>
            <person name="Liu J.Z."/>
            <person name="Shao H.Z."/>
            <person name="Wang X."/>
            <person name="Wang C.C."/>
            <person name="Yang T.C."/>
            <person name="Huo Q.B."/>
            <person name="Li W."/>
            <person name="Chen H.Y."/>
            <person name="Chen S.E."/>
            <person name="Zhou L.G."/>
            <person name="Ni X.B."/>
            <person name="Tian J.H."/>
            <person name="Sheng Y."/>
            <person name="Liu T."/>
            <person name="Pan Y.S."/>
            <person name="Xia L.Y."/>
            <person name="Li J."/>
            <person name="Zhao F."/>
            <person name="Cao W.C."/>
        </authorList>
    </citation>
    <scope>NUCLEOTIDE SEQUENCE</scope>
    <source>
        <strain evidence="8">Rmic-2018</strain>
    </source>
</reference>
<dbReference type="SMART" id="SM00674">
    <property type="entry name" value="CENPB"/>
    <property type="match status" value="1"/>
</dbReference>
<proteinExistence type="predicted"/>
<name>A0A9J6EMV7_RHIMP</name>
<dbReference type="PANTHER" id="PTHR19303">
    <property type="entry name" value="TRANSPOSON"/>
    <property type="match status" value="1"/>
</dbReference>
<sequence length="484" mass="54354">MPYRSLCGRSIVHLGDYFKFHAAQDKQTTSQVNHSRDSLRRKLFCNTVEAKMHTPERHESERLSLLMDGSSRRLSSTSVHGKGFATQSFLSIPRRGGKKNEKQKWPGGYEAGSRLISAFPACRWRRPTPKHVTCPQNAYRSARLSYVLRIFRSTMSPRGKYRTLPLKEKLAAIQEVDAGVKKTEVALKYGITKSTLTTILKAKDKLQNNASRFAPDRKRLREAAYPDLENAVLLWLKRARSSNLPINGPILREKAEELSLRLGIEDYKCSDGWISRFKERHGLSFKTTEGDDESQVLSALKAHNIAADLDSYAATDDNLCVCREDTLDDLVAEVLPAQHSSESEEEPEVKNVTTAQAFQYIAKMALCSSPIGGGGGIRPRCSQASSPGCERMQLSPICRQAHTRPLLVSCLQSRHDPVTSGRGAASFMYRTSPLSREPSPRRREDTDANQEKWTSCRQQSLPPEYRLLQDKVRKTKAMTLTAAI</sequence>
<comment type="subcellular location">
    <subcellularLocation>
        <location evidence="1 4">Nucleus</location>
    </subcellularLocation>
</comment>
<evidence type="ECO:0000313" key="8">
    <source>
        <dbReference type="EMBL" id="KAH8035575.1"/>
    </source>
</evidence>
<reference evidence="8" key="2">
    <citation type="submission" date="2021-09" db="EMBL/GenBank/DDBJ databases">
        <authorList>
            <person name="Jia N."/>
            <person name="Wang J."/>
            <person name="Shi W."/>
            <person name="Du L."/>
            <person name="Sun Y."/>
            <person name="Zhan W."/>
            <person name="Jiang J."/>
            <person name="Wang Q."/>
            <person name="Zhang B."/>
            <person name="Ji P."/>
            <person name="Sakyi L.B."/>
            <person name="Cui X."/>
            <person name="Yuan T."/>
            <person name="Jiang B."/>
            <person name="Yang W."/>
            <person name="Lam T.T.-Y."/>
            <person name="Chang Q."/>
            <person name="Ding S."/>
            <person name="Wang X."/>
            <person name="Zhu J."/>
            <person name="Ruan X."/>
            <person name="Zhao L."/>
            <person name="Wei J."/>
            <person name="Que T."/>
            <person name="Du C."/>
            <person name="Cheng J."/>
            <person name="Dai P."/>
            <person name="Han X."/>
            <person name="Huang E."/>
            <person name="Gao Y."/>
            <person name="Liu J."/>
            <person name="Shao H."/>
            <person name="Ye R."/>
            <person name="Li L."/>
            <person name="Wei W."/>
            <person name="Wang X."/>
            <person name="Wang C."/>
            <person name="Huo Q."/>
            <person name="Li W."/>
            <person name="Guo W."/>
            <person name="Chen H."/>
            <person name="Chen S."/>
            <person name="Zhou L."/>
            <person name="Zhou L."/>
            <person name="Ni X."/>
            <person name="Tian J."/>
            <person name="Zhou Y."/>
            <person name="Sheng Y."/>
            <person name="Liu T."/>
            <person name="Pan Y."/>
            <person name="Xia L."/>
            <person name="Li J."/>
            <person name="Zhao F."/>
            <person name="Cao W."/>
        </authorList>
    </citation>
    <scope>NUCLEOTIDE SEQUENCE</scope>
    <source>
        <strain evidence="8">Rmic-2018</strain>
        <tissue evidence="8">Larvae</tissue>
    </source>
</reference>
<dbReference type="InterPro" id="IPR006600">
    <property type="entry name" value="HTH_CenpB_DNA-bd_dom"/>
</dbReference>
<dbReference type="InterPro" id="IPR050863">
    <property type="entry name" value="CenT-Element_Derived"/>
</dbReference>
<dbReference type="EMBL" id="JABSTU010000003">
    <property type="protein sequence ID" value="KAH8035575.1"/>
    <property type="molecule type" value="Genomic_DNA"/>
</dbReference>